<keyword evidence="1" id="KW-0175">Coiled coil</keyword>
<name>A0ABD3PM03_9STRA</name>
<dbReference type="AlphaFoldDB" id="A0ABD3PM03"/>
<feature type="region of interest" description="Disordered" evidence="2">
    <location>
        <begin position="134"/>
        <end position="181"/>
    </location>
</feature>
<accession>A0ABD3PM03</accession>
<evidence type="ECO:0000256" key="1">
    <source>
        <dbReference type="SAM" id="Coils"/>
    </source>
</evidence>
<feature type="compositionally biased region" description="Basic and acidic residues" evidence="2">
    <location>
        <begin position="322"/>
        <end position="338"/>
    </location>
</feature>
<evidence type="ECO:0000313" key="4">
    <source>
        <dbReference type="Proteomes" id="UP001530315"/>
    </source>
</evidence>
<dbReference type="Proteomes" id="UP001530315">
    <property type="component" value="Unassembled WGS sequence"/>
</dbReference>
<reference evidence="3 4" key="1">
    <citation type="submission" date="2024-10" db="EMBL/GenBank/DDBJ databases">
        <title>Updated reference genomes for cyclostephanoid diatoms.</title>
        <authorList>
            <person name="Roberts W.R."/>
            <person name="Alverson A.J."/>
        </authorList>
    </citation>
    <scope>NUCLEOTIDE SEQUENCE [LARGE SCALE GENOMIC DNA]</scope>
    <source>
        <strain evidence="3 4">AJA276-08</strain>
    </source>
</reference>
<feature type="region of interest" description="Disordered" evidence="2">
    <location>
        <begin position="397"/>
        <end position="429"/>
    </location>
</feature>
<keyword evidence="4" id="KW-1185">Reference proteome</keyword>
<gene>
    <name evidence="3" type="ORF">ACHAW5_009827</name>
</gene>
<organism evidence="3 4">
    <name type="scientific">Stephanodiscus triporus</name>
    <dbReference type="NCBI Taxonomy" id="2934178"/>
    <lineage>
        <taxon>Eukaryota</taxon>
        <taxon>Sar</taxon>
        <taxon>Stramenopiles</taxon>
        <taxon>Ochrophyta</taxon>
        <taxon>Bacillariophyta</taxon>
        <taxon>Coscinodiscophyceae</taxon>
        <taxon>Thalassiosirophycidae</taxon>
        <taxon>Stephanodiscales</taxon>
        <taxon>Stephanodiscaceae</taxon>
        <taxon>Stephanodiscus</taxon>
    </lineage>
</organism>
<feature type="coiled-coil region" evidence="1">
    <location>
        <begin position="1"/>
        <end position="38"/>
    </location>
</feature>
<feature type="compositionally biased region" description="Low complexity" evidence="2">
    <location>
        <begin position="300"/>
        <end position="321"/>
    </location>
</feature>
<evidence type="ECO:0000256" key="2">
    <source>
        <dbReference type="SAM" id="MobiDB-lite"/>
    </source>
</evidence>
<comment type="caution">
    <text evidence="3">The sequence shown here is derived from an EMBL/GenBank/DDBJ whole genome shotgun (WGS) entry which is preliminary data.</text>
</comment>
<protein>
    <submittedName>
        <fullName evidence="3">Uncharacterized protein</fullName>
    </submittedName>
</protein>
<evidence type="ECO:0000313" key="3">
    <source>
        <dbReference type="EMBL" id="KAL3789088.1"/>
    </source>
</evidence>
<proteinExistence type="predicted"/>
<feature type="region of interest" description="Disordered" evidence="2">
    <location>
        <begin position="295"/>
        <end position="346"/>
    </location>
</feature>
<sequence>MSHLERKLEEVKERQRRLEQLQDMQRMQQQQAQALLQQQQMSMMPQAQAQAQAMQQMLMLHQVQNRDNCAISSSRRHSQGDLKSSLISLGIDAIEEDELNPGVDADASFKLSNLDFSGMDMSFLSSDPVSIPSSRGGVALPPPNNDFGIDNAKKDRDEDEVDELRRTTTTTTDDKNNCGIDGGVGTFPMKSSDNDKVNHHLQGRSSIPLSVVAEQQTLRRKTTSSIIDDNFNESFKSMEMSDRSLLKNVNTASTESGVVIVGEQKQRGRLPDPDGDILLASGGREERGGRLLGTIHSSRAPSSATADGTAAASTSANNARLSSERTRQRDDPIRRRSNDSMAISDPDFGVSFTSIKSFQSSSRSNDSNSSSHWLSHYKSIDSIDDGQFDPWDEEDVVLSSHHNSHHNSSDGSMSIISAPRMVKTAGGNH</sequence>
<dbReference type="EMBL" id="JALLAZ020000699">
    <property type="protein sequence ID" value="KAL3789088.1"/>
    <property type="molecule type" value="Genomic_DNA"/>
</dbReference>